<evidence type="ECO:0000313" key="2">
    <source>
        <dbReference type="Proteomes" id="UP001162480"/>
    </source>
</evidence>
<proteinExistence type="predicted"/>
<organism evidence="1 2">
    <name type="scientific">Octopus vulgaris</name>
    <name type="common">Common octopus</name>
    <dbReference type="NCBI Taxonomy" id="6645"/>
    <lineage>
        <taxon>Eukaryota</taxon>
        <taxon>Metazoa</taxon>
        <taxon>Spiralia</taxon>
        <taxon>Lophotrochozoa</taxon>
        <taxon>Mollusca</taxon>
        <taxon>Cephalopoda</taxon>
        <taxon>Coleoidea</taxon>
        <taxon>Octopodiformes</taxon>
        <taxon>Octopoda</taxon>
        <taxon>Incirrata</taxon>
        <taxon>Octopodidae</taxon>
        <taxon>Octopus</taxon>
    </lineage>
</organism>
<gene>
    <name evidence="1" type="ORF">OCTVUL_1B003067</name>
</gene>
<evidence type="ECO:0000313" key="1">
    <source>
        <dbReference type="EMBL" id="CAI9722942.1"/>
    </source>
</evidence>
<accession>A0AA36AXY7</accession>
<keyword evidence="2" id="KW-1185">Reference proteome</keyword>
<name>A0AA36AXY7_OCTVU</name>
<dbReference type="EMBL" id="OX597818">
    <property type="protein sequence ID" value="CAI9722942.1"/>
    <property type="molecule type" value="Genomic_DNA"/>
</dbReference>
<dbReference type="AlphaFoldDB" id="A0AA36AXY7"/>
<protein>
    <submittedName>
        <fullName evidence="1">Uncharacterized protein</fullName>
    </submittedName>
</protein>
<sequence length="182" mass="20426">MAKFVQRPYSMAGVIRTKRINGKKSYVKKDMEMELYQVDCVKDGEDFFSCSPRSLQSKRACRPKPAHLRDLSKMTYGDSSASLKPNCAHDLSLLNLSEACDDTPLQPHLGTIQKVPSISDLSEDSQDWIPSIPTPPGGIFSLPTETYRHVTHHVDVAVDKKLITYEENNRNDTENSSKLIGK</sequence>
<dbReference type="Proteomes" id="UP001162480">
    <property type="component" value="Chromosome 5"/>
</dbReference>
<reference evidence="1" key="1">
    <citation type="submission" date="2023-08" db="EMBL/GenBank/DDBJ databases">
        <authorList>
            <person name="Alioto T."/>
            <person name="Alioto T."/>
            <person name="Gomez Garrido J."/>
        </authorList>
    </citation>
    <scope>NUCLEOTIDE SEQUENCE</scope>
</reference>